<proteinExistence type="predicted"/>
<evidence type="ECO:0000313" key="3">
    <source>
        <dbReference type="EMBL" id="GAT24297.1"/>
    </source>
</evidence>
<dbReference type="AlphaFoldDB" id="A0A146FEK9"/>
<reference evidence="2" key="3">
    <citation type="submission" date="2021-01" db="EMBL/GenBank/DDBJ databases">
        <authorList>
            <consortium name="Aspergillus luchuensis mut. kawachii IFO 4304 genome sequencing consortium"/>
            <person name="Kazuki M."/>
            <person name="Futagami T."/>
        </authorList>
    </citation>
    <scope>NUCLEOTIDE SEQUENCE</scope>
    <source>
        <strain evidence="2">IFO 4308</strain>
    </source>
</reference>
<dbReference type="GeneID" id="64964880"/>
<evidence type="ECO:0000256" key="1">
    <source>
        <dbReference type="SAM" id="MobiDB-lite"/>
    </source>
</evidence>
<dbReference type="KEGG" id="aluc:AKAW2_70437S"/>
<accession>A0A146FEK9</accession>
<feature type="compositionally biased region" description="Basic and acidic residues" evidence="1">
    <location>
        <begin position="1"/>
        <end position="11"/>
    </location>
</feature>
<dbReference type="RefSeq" id="XP_041547321.1">
    <property type="nucleotide sequence ID" value="XM_041683019.1"/>
</dbReference>
<protein>
    <submittedName>
        <fullName evidence="3">Aminotransferase, classes I and II</fullName>
    </submittedName>
</protein>
<feature type="region of interest" description="Disordered" evidence="1">
    <location>
        <begin position="1"/>
        <end position="26"/>
    </location>
</feature>
<dbReference type="Proteomes" id="UP000661280">
    <property type="component" value="Chromosome 7"/>
</dbReference>
<evidence type="ECO:0000313" key="4">
    <source>
        <dbReference type="Proteomes" id="UP000075230"/>
    </source>
</evidence>
<evidence type="ECO:0000313" key="5">
    <source>
        <dbReference type="Proteomes" id="UP000661280"/>
    </source>
</evidence>
<keyword evidence="5" id="KW-1185">Reference proteome</keyword>
<dbReference type="EMBL" id="AP024431">
    <property type="protein sequence ID" value="BCS03559.1"/>
    <property type="molecule type" value="Genomic_DNA"/>
</dbReference>
<reference evidence="4" key="2">
    <citation type="submission" date="2016-02" db="EMBL/GenBank/DDBJ databases">
        <title>Genome sequencing of Aspergillus luchuensis NBRC 4314.</title>
        <authorList>
            <person name="Yamada O."/>
        </authorList>
    </citation>
    <scope>NUCLEOTIDE SEQUENCE [LARGE SCALE GENOMIC DNA]</scope>
    <source>
        <strain evidence="4">RIB 2604</strain>
    </source>
</reference>
<dbReference type="EMBL" id="BCWF01000018">
    <property type="protein sequence ID" value="GAT24297.1"/>
    <property type="molecule type" value="Genomic_DNA"/>
</dbReference>
<name>A0A146FEK9_ASPKA</name>
<dbReference type="Proteomes" id="UP000075230">
    <property type="component" value="Unassembled WGS sequence"/>
</dbReference>
<dbReference type="GO" id="GO:0008483">
    <property type="term" value="F:transaminase activity"/>
    <property type="evidence" value="ECO:0007669"/>
    <property type="project" value="UniProtKB-KW"/>
</dbReference>
<gene>
    <name evidence="2" type="ORF">AKAW2_70437S</name>
    <name evidence="3" type="ORF">RIB2604_01801220</name>
</gene>
<reference evidence="2" key="4">
    <citation type="submission" date="2021-02" db="EMBL/GenBank/DDBJ databases">
        <title>Aspergillus luchuensis mut. kawachii IFO 4304 genome sequence.</title>
        <authorList>
            <person name="Mori K."/>
            <person name="Kadooka C."/>
            <person name="Goto M."/>
            <person name="Futagami T."/>
        </authorList>
    </citation>
    <scope>NUCLEOTIDE SEQUENCE</scope>
    <source>
        <strain evidence="2">IFO 4308</strain>
    </source>
</reference>
<reference evidence="3 4" key="1">
    <citation type="journal article" date="2016" name="DNA Res.">
        <title>Genome sequence of Aspergillus luchuensis NBRC 4314.</title>
        <authorList>
            <person name="Yamada O."/>
            <person name="Machida M."/>
            <person name="Hosoyama A."/>
            <person name="Goto M."/>
            <person name="Takahashi T."/>
            <person name="Futagami T."/>
            <person name="Yamagata Y."/>
            <person name="Takeuchi M."/>
            <person name="Kobayashi T."/>
            <person name="Koike H."/>
            <person name="Abe K."/>
            <person name="Asai K."/>
            <person name="Arita M."/>
            <person name="Fujita N."/>
            <person name="Fukuda K."/>
            <person name="Higa K."/>
            <person name="Horikawa H."/>
            <person name="Ishikawa T."/>
            <person name="Jinno K."/>
            <person name="Kato Y."/>
            <person name="Kirimura K."/>
            <person name="Mizutani O."/>
            <person name="Nakasone K."/>
            <person name="Sano M."/>
            <person name="Shiraishi Y."/>
            <person name="Tsukahara M."/>
            <person name="Gomi K."/>
        </authorList>
    </citation>
    <scope>NUCLEOTIDE SEQUENCE [LARGE SCALE GENOMIC DNA]</scope>
    <source>
        <strain evidence="3 4">RIB 2604</strain>
    </source>
</reference>
<organism evidence="3 4">
    <name type="scientific">Aspergillus kawachii</name>
    <name type="common">White koji mold</name>
    <name type="synonym">Aspergillus awamori var. kawachi</name>
    <dbReference type="NCBI Taxonomy" id="1069201"/>
    <lineage>
        <taxon>Eukaryota</taxon>
        <taxon>Fungi</taxon>
        <taxon>Dikarya</taxon>
        <taxon>Ascomycota</taxon>
        <taxon>Pezizomycotina</taxon>
        <taxon>Eurotiomycetes</taxon>
        <taxon>Eurotiomycetidae</taxon>
        <taxon>Eurotiales</taxon>
        <taxon>Aspergillaceae</taxon>
        <taxon>Aspergillus</taxon>
        <taxon>Aspergillus subgen. Circumdati</taxon>
    </lineage>
</organism>
<sequence>MTPERAERPKGLEGVAQPDRRARQRLEREWSSRMAMELYPKAWRLDILDSTQ</sequence>
<evidence type="ECO:0000313" key="2">
    <source>
        <dbReference type="EMBL" id="BCS03559.1"/>
    </source>
</evidence>
<keyword evidence="3" id="KW-0032">Aminotransferase</keyword>
<keyword evidence="3" id="KW-0808">Transferase</keyword>